<name>A0A5C5YZJ6_9BACT</name>
<evidence type="ECO:0000256" key="1">
    <source>
        <dbReference type="SAM" id="SignalP"/>
    </source>
</evidence>
<dbReference type="AlphaFoldDB" id="A0A5C5YZJ6"/>
<keyword evidence="4" id="KW-1185">Reference proteome</keyword>
<organism evidence="3 4">
    <name type="scientific">Novipirellula herctigrandis</name>
    <dbReference type="NCBI Taxonomy" id="2527986"/>
    <lineage>
        <taxon>Bacteria</taxon>
        <taxon>Pseudomonadati</taxon>
        <taxon>Planctomycetota</taxon>
        <taxon>Planctomycetia</taxon>
        <taxon>Pirellulales</taxon>
        <taxon>Pirellulaceae</taxon>
        <taxon>Novipirellula</taxon>
    </lineage>
</organism>
<dbReference type="InterPro" id="IPR036034">
    <property type="entry name" value="PDZ_sf"/>
</dbReference>
<gene>
    <name evidence="3" type="ORF">CA13_17830</name>
</gene>
<feature type="chain" id="PRO_5023017758" evidence="1">
    <location>
        <begin position="22"/>
        <end position="203"/>
    </location>
</feature>
<dbReference type="GO" id="GO:0006508">
    <property type="term" value="P:proteolysis"/>
    <property type="evidence" value="ECO:0007669"/>
    <property type="project" value="UniProtKB-KW"/>
</dbReference>
<evidence type="ECO:0000313" key="4">
    <source>
        <dbReference type="Proteomes" id="UP000315010"/>
    </source>
</evidence>
<dbReference type="Proteomes" id="UP000315010">
    <property type="component" value="Unassembled WGS sequence"/>
</dbReference>
<feature type="signal peptide" evidence="1">
    <location>
        <begin position="1"/>
        <end position="21"/>
    </location>
</feature>
<keyword evidence="1" id="KW-0732">Signal</keyword>
<dbReference type="GO" id="GO:0008233">
    <property type="term" value="F:peptidase activity"/>
    <property type="evidence" value="ECO:0007669"/>
    <property type="project" value="UniProtKB-KW"/>
</dbReference>
<comment type="caution">
    <text evidence="3">The sequence shown here is derived from an EMBL/GenBank/DDBJ whole genome shotgun (WGS) entry which is preliminary data.</text>
</comment>
<reference evidence="3 4" key="1">
    <citation type="submission" date="2019-02" db="EMBL/GenBank/DDBJ databases">
        <title>Deep-cultivation of Planctomycetes and their phenomic and genomic characterization uncovers novel biology.</title>
        <authorList>
            <person name="Wiegand S."/>
            <person name="Jogler M."/>
            <person name="Boedeker C."/>
            <person name="Pinto D."/>
            <person name="Vollmers J."/>
            <person name="Rivas-Marin E."/>
            <person name="Kohn T."/>
            <person name="Peeters S.H."/>
            <person name="Heuer A."/>
            <person name="Rast P."/>
            <person name="Oberbeckmann S."/>
            <person name="Bunk B."/>
            <person name="Jeske O."/>
            <person name="Meyerdierks A."/>
            <person name="Storesund J.E."/>
            <person name="Kallscheuer N."/>
            <person name="Luecker S."/>
            <person name="Lage O.M."/>
            <person name="Pohl T."/>
            <person name="Merkel B.J."/>
            <person name="Hornburger P."/>
            <person name="Mueller R.-W."/>
            <person name="Bruemmer F."/>
            <person name="Labrenz M."/>
            <person name="Spormann A.M."/>
            <person name="Op Den Camp H."/>
            <person name="Overmann J."/>
            <person name="Amann R."/>
            <person name="Jetten M.S.M."/>
            <person name="Mascher T."/>
            <person name="Medema M.H."/>
            <person name="Devos D.P."/>
            <person name="Kaster A.-K."/>
            <person name="Ovreas L."/>
            <person name="Rohde M."/>
            <person name="Galperin M.Y."/>
            <person name="Jogler C."/>
        </authorList>
    </citation>
    <scope>NUCLEOTIDE SEQUENCE [LARGE SCALE GENOMIC DNA]</scope>
    <source>
        <strain evidence="3 4">CA13</strain>
    </source>
</reference>
<dbReference type="Gene3D" id="2.30.42.10">
    <property type="match status" value="1"/>
</dbReference>
<dbReference type="EMBL" id="SJPJ01000001">
    <property type="protein sequence ID" value="TWT80370.1"/>
    <property type="molecule type" value="Genomic_DNA"/>
</dbReference>
<keyword evidence="3" id="KW-0645">Protease</keyword>
<feature type="domain" description="PDZ" evidence="2">
    <location>
        <begin position="115"/>
        <end position="187"/>
    </location>
</feature>
<dbReference type="Pfam" id="PF13180">
    <property type="entry name" value="PDZ_2"/>
    <property type="match status" value="1"/>
</dbReference>
<sequence length="203" mass="22376" precursor="true">MNRLSLLLLALLSLRSPMACAHESELSSIAERAGVQILVKPESSAQPEVVFGFAVPHEWQHTDQKLAACRELIKTISDPKAIHIVGPVEPATWKVLNDIANEEPKLHIRRFPIAFLGVKCILHGPAFNVFDTVDRSPARNAGITRGDTITSVGGHRVRSFVELQEALADFLPGQRVLLTLFRADNKIWLYITLGDLSKTPTDG</sequence>
<evidence type="ECO:0000259" key="2">
    <source>
        <dbReference type="Pfam" id="PF13180"/>
    </source>
</evidence>
<dbReference type="InterPro" id="IPR001478">
    <property type="entry name" value="PDZ"/>
</dbReference>
<accession>A0A5C5YZJ6</accession>
<evidence type="ECO:0000313" key="3">
    <source>
        <dbReference type="EMBL" id="TWT80370.1"/>
    </source>
</evidence>
<protein>
    <submittedName>
        <fullName evidence="3">Serine endoprotease</fullName>
    </submittedName>
</protein>
<dbReference type="OrthoDB" id="8678832at2"/>
<dbReference type="SUPFAM" id="SSF50156">
    <property type="entry name" value="PDZ domain-like"/>
    <property type="match status" value="1"/>
</dbReference>
<proteinExistence type="predicted"/>
<keyword evidence="3" id="KW-0378">Hydrolase</keyword>